<proteinExistence type="predicted"/>
<sequence length="97" mass="11897">MGMRPAEFYFDYSWAEFLIKMEHFIERENRDYREGWSKVREQAQWLIWVNGSKQSIRDLWRFPWEPKPKAPKEITQEEVYEIVNRYNNIPRGGNPGE</sequence>
<accession>A0A1H4CFJ3</accession>
<gene>
    <name evidence="1" type="ORF">SAMN05192529_13130</name>
</gene>
<keyword evidence="2" id="KW-1185">Reference proteome</keyword>
<dbReference type="Proteomes" id="UP000199041">
    <property type="component" value="Unassembled WGS sequence"/>
</dbReference>
<dbReference type="RefSeq" id="WP_091401031.1">
    <property type="nucleotide sequence ID" value="NZ_FNQY01000031.1"/>
</dbReference>
<organism evidence="1 2">
    <name type="scientific">Arachidicoccus rhizosphaerae</name>
    <dbReference type="NCBI Taxonomy" id="551991"/>
    <lineage>
        <taxon>Bacteria</taxon>
        <taxon>Pseudomonadati</taxon>
        <taxon>Bacteroidota</taxon>
        <taxon>Chitinophagia</taxon>
        <taxon>Chitinophagales</taxon>
        <taxon>Chitinophagaceae</taxon>
        <taxon>Arachidicoccus</taxon>
    </lineage>
</organism>
<evidence type="ECO:0000313" key="2">
    <source>
        <dbReference type="Proteomes" id="UP000199041"/>
    </source>
</evidence>
<name>A0A1H4CFJ3_9BACT</name>
<protein>
    <submittedName>
        <fullName evidence="1">Uncharacterized protein</fullName>
    </submittedName>
</protein>
<dbReference type="AlphaFoldDB" id="A0A1H4CFJ3"/>
<evidence type="ECO:0000313" key="1">
    <source>
        <dbReference type="EMBL" id="SEA59195.1"/>
    </source>
</evidence>
<dbReference type="EMBL" id="FNQY01000031">
    <property type="protein sequence ID" value="SEA59195.1"/>
    <property type="molecule type" value="Genomic_DNA"/>
</dbReference>
<reference evidence="1 2" key="1">
    <citation type="submission" date="2016-10" db="EMBL/GenBank/DDBJ databases">
        <authorList>
            <person name="de Groot N.N."/>
        </authorList>
    </citation>
    <scope>NUCLEOTIDE SEQUENCE [LARGE SCALE GENOMIC DNA]</scope>
    <source>
        <strain evidence="1 2">Vu-144</strain>
    </source>
</reference>
<dbReference type="STRING" id="551991.SAMN05192529_13130"/>